<keyword evidence="6" id="KW-0046">Antibiotic resistance</keyword>
<name>A0ABS7QJ98_9ACTN</name>
<feature type="transmembrane region" description="Helical" evidence="8">
    <location>
        <begin position="26"/>
        <end position="51"/>
    </location>
</feature>
<keyword evidence="4 8" id="KW-1133">Transmembrane helix</keyword>
<feature type="domain" description="Major facilitator superfamily (MFS) profile" evidence="9">
    <location>
        <begin position="28"/>
        <end position="485"/>
    </location>
</feature>
<keyword evidence="2" id="KW-0813">Transport</keyword>
<feature type="transmembrane region" description="Helical" evidence="8">
    <location>
        <begin position="63"/>
        <end position="82"/>
    </location>
</feature>
<evidence type="ECO:0000256" key="2">
    <source>
        <dbReference type="ARBA" id="ARBA00022448"/>
    </source>
</evidence>
<sequence length="487" mass="49358">MTTAREHDRTPPRTTPRPDGREPAPWLPLLAVSLGFFMVILDVTVVTVAVPSIGTALRAGSSSLQWIVDGYTLVFACLMLPCGALGDRFGHRRAFVAGLLVFGAASAACGVSTTATALVAARLAQGVGAALMVPASLALLRAAYREPAARARAFGVWGAVSGLGAAAGPLVGGLAVWGLSWRAVFLVNLPFALLALVLTRRYVPSPGPDRGARVAVVPQLACVAGLAAVTGGLNEAGARGWSDPLVLGCLAGGVLSLGCAVPSARGGARRRGERAARRWRREPVRGERESRRERARRLGLSGGCTVGLLLNLGFYGLLFLATLYFQRQRGYGPLDAGLALLPMFVVMAGSSFVSGRLAARTGPRLPMTAGLLTGAAGLAGWLLAGPHTPYAVLVAPMALSGLGTSFAMPAATTAVMESAPDGRSGAAAAGLNAARQVGSALGVALFGSVAASRPLAGLHLAALLAAGAFCVAAVTAAGTAPGRPEPG</sequence>
<dbReference type="InterPro" id="IPR036259">
    <property type="entry name" value="MFS_trans_sf"/>
</dbReference>
<evidence type="ECO:0000256" key="4">
    <source>
        <dbReference type="ARBA" id="ARBA00022989"/>
    </source>
</evidence>
<evidence type="ECO:0000313" key="10">
    <source>
        <dbReference type="EMBL" id="MBY8883237.1"/>
    </source>
</evidence>
<gene>
    <name evidence="10" type="ORF">K7472_00050</name>
</gene>
<dbReference type="Gene3D" id="1.20.1720.10">
    <property type="entry name" value="Multidrug resistance protein D"/>
    <property type="match status" value="1"/>
</dbReference>
<organism evidence="10 11">
    <name type="scientific">Streptantibioticus parmotrematis</name>
    <dbReference type="NCBI Taxonomy" id="2873249"/>
    <lineage>
        <taxon>Bacteria</taxon>
        <taxon>Bacillati</taxon>
        <taxon>Actinomycetota</taxon>
        <taxon>Actinomycetes</taxon>
        <taxon>Kitasatosporales</taxon>
        <taxon>Streptomycetaceae</taxon>
        <taxon>Streptantibioticus</taxon>
    </lineage>
</organism>
<accession>A0ABS7QJ98</accession>
<dbReference type="Gene3D" id="1.20.1250.20">
    <property type="entry name" value="MFS general substrate transporter like domains"/>
    <property type="match status" value="1"/>
</dbReference>
<dbReference type="EMBL" id="JAINVZ010000001">
    <property type="protein sequence ID" value="MBY8883237.1"/>
    <property type="molecule type" value="Genomic_DNA"/>
</dbReference>
<evidence type="ECO:0000256" key="6">
    <source>
        <dbReference type="ARBA" id="ARBA00023251"/>
    </source>
</evidence>
<protein>
    <submittedName>
        <fullName evidence="10">MFS transporter</fullName>
    </submittedName>
</protein>
<comment type="caution">
    <text evidence="10">The sequence shown here is derived from an EMBL/GenBank/DDBJ whole genome shotgun (WGS) entry which is preliminary data.</text>
</comment>
<feature type="transmembrane region" description="Helical" evidence="8">
    <location>
        <begin position="183"/>
        <end position="203"/>
    </location>
</feature>
<feature type="transmembrane region" description="Helical" evidence="8">
    <location>
        <begin position="298"/>
        <end position="324"/>
    </location>
</feature>
<dbReference type="InterPro" id="IPR001958">
    <property type="entry name" value="Tet-R_TetA/multi-R_MdtG-like"/>
</dbReference>
<feature type="transmembrane region" description="Helical" evidence="8">
    <location>
        <begin position="126"/>
        <end position="144"/>
    </location>
</feature>
<feature type="transmembrane region" description="Helical" evidence="8">
    <location>
        <begin position="94"/>
        <end position="120"/>
    </location>
</feature>
<feature type="transmembrane region" description="Helical" evidence="8">
    <location>
        <begin position="336"/>
        <end position="353"/>
    </location>
</feature>
<dbReference type="Proteomes" id="UP001198565">
    <property type="component" value="Unassembled WGS sequence"/>
</dbReference>
<reference evidence="10 11" key="1">
    <citation type="submission" date="2021-08" db="EMBL/GenBank/DDBJ databases">
        <title>Streptomyces sp. PTM05 isolated from lichen.</title>
        <authorList>
            <person name="Somphong A."/>
            <person name="Phongsopitanun W."/>
            <person name="Tanasupawat S."/>
        </authorList>
    </citation>
    <scope>NUCLEOTIDE SEQUENCE [LARGE SCALE GENOMIC DNA]</scope>
    <source>
        <strain evidence="10 11">Ptm05</strain>
    </source>
</reference>
<dbReference type="PROSITE" id="PS50850">
    <property type="entry name" value="MFS"/>
    <property type="match status" value="1"/>
</dbReference>
<dbReference type="PANTHER" id="PTHR42718:SF9">
    <property type="entry name" value="MAJOR FACILITATOR SUPERFAMILY MULTIDRUG TRANSPORTER MFSC"/>
    <property type="match status" value="1"/>
</dbReference>
<comment type="subcellular location">
    <subcellularLocation>
        <location evidence="1">Cell membrane</location>
        <topology evidence="1">Multi-pass membrane protein</topology>
    </subcellularLocation>
</comment>
<dbReference type="InterPro" id="IPR020846">
    <property type="entry name" value="MFS_dom"/>
</dbReference>
<keyword evidence="11" id="KW-1185">Reference proteome</keyword>
<feature type="transmembrane region" description="Helical" evidence="8">
    <location>
        <begin position="215"/>
        <end position="233"/>
    </location>
</feature>
<dbReference type="CDD" id="cd17321">
    <property type="entry name" value="MFS_MMR_MDR_like"/>
    <property type="match status" value="1"/>
</dbReference>
<feature type="transmembrane region" description="Helical" evidence="8">
    <location>
        <begin position="245"/>
        <end position="264"/>
    </location>
</feature>
<dbReference type="Pfam" id="PF07690">
    <property type="entry name" value="MFS_1"/>
    <property type="match status" value="1"/>
</dbReference>
<feature type="transmembrane region" description="Helical" evidence="8">
    <location>
        <begin position="458"/>
        <end position="480"/>
    </location>
</feature>
<evidence type="ECO:0000256" key="3">
    <source>
        <dbReference type="ARBA" id="ARBA00022692"/>
    </source>
</evidence>
<keyword evidence="3 8" id="KW-0812">Transmembrane</keyword>
<proteinExistence type="predicted"/>
<feature type="transmembrane region" description="Helical" evidence="8">
    <location>
        <begin position="365"/>
        <end position="384"/>
    </location>
</feature>
<dbReference type="PANTHER" id="PTHR42718">
    <property type="entry name" value="MAJOR FACILITATOR SUPERFAMILY MULTIDRUG TRANSPORTER MFSC"/>
    <property type="match status" value="1"/>
</dbReference>
<evidence type="ECO:0000256" key="1">
    <source>
        <dbReference type="ARBA" id="ARBA00004651"/>
    </source>
</evidence>
<dbReference type="SUPFAM" id="SSF103473">
    <property type="entry name" value="MFS general substrate transporter"/>
    <property type="match status" value="1"/>
</dbReference>
<keyword evidence="5 8" id="KW-0472">Membrane</keyword>
<feature type="transmembrane region" description="Helical" evidence="8">
    <location>
        <begin position="156"/>
        <end position="177"/>
    </location>
</feature>
<dbReference type="InterPro" id="IPR011701">
    <property type="entry name" value="MFS"/>
</dbReference>
<dbReference type="PRINTS" id="PR01035">
    <property type="entry name" value="TCRTETA"/>
</dbReference>
<dbReference type="RefSeq" id="WP_222972753.1">
    <property type="nucleotide sequence ID" value="NZ_JAINVZ010000001.1"/>
</dbReference>
<evidence type="ECO:0000256" key="8">
    <source>
        <dbReference type="SAM" id="Phobius"/>
    </source>
</evidence>
<evidence type="ECO:0000259" key="9">
    <source>
        <dbReference type="PROSITE" id="PS50850"/>
    </source>
</evidence>
<evidence type="ECO:0000256" key="7">
    <source>
        <dbReference type="SAM" id="MobiDB-lite"/>
    </source>
</evidence>
<evidence type="ECO:0000313" key="11">
    <source>
        <dbReference type="Proteomes" id="UP001198565"/>
    </source>
</evidence>
<feature type="transmembrane region" description="Helical" evidence="8">
    <location>
        <begin position="390"/>
        <end position="412"/>
    </location>
</feature>
<feature type="region of interest" description="Disordered" evidence="7">
    <location>
        <begin position="1"/>
        <end position="22"/>
    </location>
</feature>
<evidence type="ECO:0000256" key="5">
    <source>
        <dbReference type="ARBA" id="ARBA00023136"/>
    </source>
</evidence>